<dbReference type="Pfam" id="PF09862">
    <property type="entry name" value="DUF2089"/>
    <property type="match status" value="1"/>
</dbReference>
<proteinExistence type="predicted"/>
<sequence>MIKKFKNCPSCGEKMVISELRCPKCDLRVKKDFLPCEFCQLSEEDYEFLKIFLRTQGRITDMERLLGISYPTIKTKIENLLKSLNLSPAEEFLDPIDALEQGKISVDEAVAMLKSRRQR</sequence>
<evidence type="ECO:0000259" key="2">
    <source>
        <dbReference type="Pfam" id="PF22747"/>
    </source>
</evidence>
<dbReference type="AlphaFoldDB" id="A0A7C4THR6"/>
<evidence type="ECO:0000259" key="1">
    <source>
        <dbReference type="Pfam" id="PF09862"/>
    </source>
</evidence>
<gene>
    <name evidence="3" type="ORF">ENV60_07700</name>
</gene>
<comment type="caution">
    <text evidence="3">The sequence shown here is derived from an EMBL/GenBank/DDBJ whole genome shotgun (WGS) entry which is preliminary data.</text>
</comment>
<organism evidence="3">
    <name type="scientific">candidate division WOR-3 bacterium</name>
    <dbReference type="NCBI Taxonomy" id="2052148"/>
    <lineage>
        <taxon>Bacteria</taxon>
        <taxon>Bacteria division WOR-3</taxon>
    </lineage>
</organism>
<feature type="domain" description="DUF2089" evidence="2">
    <location>
        <begin position="8"/>
        <end position="39"/>
    </location>
</feature>
<dbReference type="InterPro" id="IPR053957">
    <property type="entry name" value="DUF2089_Zn_ribbon"/>
</dbReference>
<feature type="domain" description="DUF2089" evidence="1">
    <location>
        <begin position="41"/>
        <end position="86"/>
    </location>
</feature>
<dbReference type="EMBL" id="DTGZ01000143">
    <property type="protein sequence ID" value="HGV98163.1"/>
    <property type="molecule type" value="Genomic_DNA"/>
</dbReference>
<reference evidence="3" key="1">
    <citation type="journal article" date="2020" name="mSystems">
        <title>Genome- and Community-Level Interaction Insights into Carbon Utilization and Element Cycling Functions of Hydrothermarchaeota in Hydrothermal Sediment.</title>
        <authorList>
            <person name="Zhou Z."/>
            <person name="Liu Y."/>
            <person name="Xu W."/>
            <person name="Pan J."/>
            <person name="Luo Z.H."/>
            <person name="Li M."/>
        </authorList>
    </citation>
    <scope>NUCLEOTIDE SEQUENCE [LARGE SCALE GENOMIC DNA]</scope>
    <source>
        <strain evidence="3">SpSt-774</strain>
    </source>
</reference>
<protein>
    <submittedName>
        <fullName evidence="3">DUF2089 domain-containing protein</fullName>
    </submittedName>
</protein>
<name>A0A7C4THR6_UNCW3</name>
<dbReference type="InterPro" id="IPR018658">
    <property type="entry name" value="DUF2089"/>
</dbReference>
<evidence type="ECO:0000313" key="3">
    <source>
        <dbReference type="EMBL" id="HGV98163.1"/>
    </source>
</evidence>
<accession>A0A7C4THR6</accession>
<dbReference type="Pfam" id="PF22747">
    <property type="entry name" value="Zn_ribbon_DUF2089"/>
    <property type="match status" value="1"/>
</dbReference>